<dbReference type="AlphaFoldDB" id="A0A0V1FIA7"/>
<dbReference type="Proteomes" id="UP000054995">
    <property type="component" value="Unassembled WGS sequence"/>
</dbReference>
<reference evidence="1 2" key="1">
    <citation type="submission" date="2015-01" db="EMBL/GenBank/DDBJ databases">
        <title>Evolution of Trichinella species and genotypes.</title>
        <authorList>
            <person name="Korhonen P.K."/>
            <person name="Edoardo P."/>
            <person name="Giuseppe L.R."/>
            <person name="Gasser R.B."/>
        </authorList>
    </citation>
    <scope>NUCLEOTIDE SEQUENCE [LARGE SCALE GENOMIC DNA]</scope>
    <source>
        <strain evidence="1">ISS470</strain>
    </source>
</reference>
<proteinExistence type="predicted"/>
<sequence>MPNFIRHRPGGRIWVRRSFILHCRIFSLTVAFQFKLTKFVSRQFPKQLTLSTSTIKDKFILQKIPMHVGTTCSGLSITYRYYLRLDIINCTYI</sequence>
<evidence type="ECO:0000313" key="1">
    <source>
        <dbReference type="EMBL" id="KRY85471.1"/>
    </source>
</evidence>
<evidence type="ECO:0000313" key="2">
    <source>
        <dbReference type="Proteomes" id="UP000054995"/>
    </source>
</evidence>
<keyword evidence="2" id="KW-1185">Reference proteome</keyword>
<name>A0A0V1FIA7_TRIPS</name>
<accession>A0A0V1FIA7</accession>
<dbReference type="EMBL" id="JYDT01000090">
    <property type="protein sequence ID" value="KRY85471.1"/>
    <property type="molecule type" value="Genomic_DNA"/>
</dbReference>
<protein>
    <submittedName>
        <fullName evidence="1">Uncharacterized protein</fullName>
    </submittedName>
</protein>
<gene>
    <name evidence="1" type="ORF">T4D_8749</name>
</gene>
<comment type="caution">
    <text evidence="1">The sequence shown here is derived from an EMBL/GenBank/DDBJ whole genome shotgun (WGS) entry which is preliminary data.</text>
</comment>
<organism evidence="1 2">
    <name type="scientific">Trichinella pseudospiralis</name>
    <name type="common">Parasitic roundworm</name>
    <dbReference type="NCBI Taxonomy" id="6337"/>
    <lineage>
        <taxon>Eukaryota</taxon>
        <taxon>Metazoa</taxon>
        <taxon>Ecdysozoa</taxon>
        <taxon>Nematoda</taxon>
        <taxon>Enoplea</taxon>
        <taxon>Dorylaimia</taxon>
        <taxon>Trichinellida</taxon>
        <taxon>Trichinellidae</taxon>
        <taxon>Trichinella</taxon>
    </lineage>
</organism>